<feature type="compositionally biased region" description="Basic residues" evidence="1">
    <location>
        <begin position="120"/>
        <end position="129"/>
    </location>
</feature>
<feature type="compositionally biased region" description="Polar residues" evidence="1">
    <location>
        <begin position="103"/>
        <end position="114"/>
    </location>
</feature>
<dbReference type="Proteomes" id="UP000075903">
    <property type="component" value="Unassembled WGS sequence"/>
</dbReference>
<dbReference type="EnsemblMetazoa" id="AMEM019650-RA">
    <property type="protein sequence ID" value="AMEM019650-PA"/>
    <property type="gene ID" value="AMEM019650"/>
</dbReference>
<dbReference type="AlphaFoldDB" id="A0A9I3MH56"/>
<proteinExistence type="predicted"/>
<organism evidence="2 3">
    <name type="scientific">Anopheles merus</name>
    <name type="common">Mosquito</name>
    <dbReference type="NCBI Taxonomy" id="30066"/>
    <lineage>
        <taxon>Eukaryota</taxon>
        <taxon>Metazoa</taxon>
        <taxon>Ecdysozoa</taxon>
        <taxon>Arthropoda</taxon>
        <taxon>Hexapoda</taxon>
        <taxon>Insecta</taxon>
        <taxon>Pterygota</taxon>
        <taxon>Neoptera</taxon>
        <taxon>Endopterygota</taxon>
        <taxon>Diptera</taxon>
        <taxon>Nematocera</taxon>
        <taxon>Culicoidea</taxon>
        <taxon>Culicidae</taxon>
        <taxon>Anophelinae</taxon>
        <taxon>Anopheles</taxon>
    </lineage>
</organism>
<evidence type="ECO:0000313" key="2">
    <source>
        <dbReference type="EnsemblMetazoa" id="AMEM019650-PA"/>
    </source>
</evidence>
<accession>A0A9I3MH56</accession>
<protein>
    <submittedName>
        <fullName evidence="2">Uncharacterized protein</fullName>
    </submittedName>
</protein>
<evidence type="ECO:0000313" key="3">
    <source>
        <dbReference type="Proteomes" id="UP000075903"/>
    </source>
</evidence>
<sequence>MGTDKRGRSLPKTTCGCAVVWLLCVSGLVREERREREKKFRPEVRQAKSVCGQVGVRTCVPVCVYECVFVICVCVCVRVCRVGSAGKCNSRIPLNRIREESSSIHPSASQTASNIEGARIRQKNRHRRSASSSSNERNRIKTAPGDGEVARKRVREKKNPTFSTSCGHPSSPQWQIALCSRRHLSRRDRIKTNDSATSPRLSSPLLHQHGGFYGRN</sequence>
<name>A0A9I3MH56_ANOME</name>
<feature type="region of interest" description="Disordered" evidence="1">
    <location>
        <begin position="185"/>
        <end position="216"/>
    </location>
</feature>
<evidence type="ECO:0000256" key="1">
    <source>
        <dbReference type="SAM" id="MobiDB-lite"/>
    </source>
</evidence>
<reference evidence="2" key="1">
    <citation type="submission" date="2023-03" db="UniProtKB">
        <authorList>
            <consortium name="EnsemblMetazoa"/>
        </authorList>
    </citation>
    <scope>IDENTIFICATION</scope>
    <source>
        <strain evidence="2">MAF</strain>
    </source>
</reference>
<feature type="region of interest" description="Disordered" evidence="1">
    <location>
        <begin position="100"/>
        <end position="152"/>
    </location>
</feature>
<keyword evidence="3" id="KW-1185">Reference proteome</keyword>